<evidence type="ECO:0000313" key="2">
    <source>
        <dbReference type="EMBL" id="KAF6485251.1"/>
    </source>
</evidence>
<protein>
    <submittedName>
        <fullName evidence="2">Uncharacterized protein</fullName>
    </submittedName>
</protein>
<sequence>MATGNPAASSPLPPPWGEGPLVGAGGRPQRRERGGCARGPPRGRASSPARPRPSRGSTVGLPGGLLASCQNCCSPGVLGRARASAEQEMSDRKRYRLQAVPAGSSGTASGATPPATCVWAASASASALRGDSQAFLMLMEPGGQDFQPSSGLALPLSCRAGGDPRPDRRTVGEDSWAWPQLLIRAPARGLSTWCGQNRLVFADPPPSPWPPCCRPVSEEAVTACLPSRSETETLPLSGKRLTPLGHVL</sequence>
<name>A0A7J8ILS6_ROUAE</name>
<dbReference type="EMBL" id="JACASE010000003">
    <property type="protein sequence ID" value="KAF6485251.1"/>
    <property type="molecule type" value="Genomic_DNA"/>
</dbReference>
<accession>A0A7J8ILS6</accession>
<organism evidence="2 3">
    <name type="scientific">Rousettus aegyptiacus</name>
    <name type="common">Egyptian fruit bat</name>
    <name type="synonym">Pteropus aegyptiacus</name>
    <dbReference type="NCBI Taxonomy" id="9407"/>
    <lineage>
        <taxon>Eukaryota</taxon>
        <taxon>Metazoa</taxon>
        <taxon>Chordata</taxon>
        <taxon>Craniata</taxon>
        <taxon>Vertebrata</taxon>
        <taxon>Euteleostomi</taxon>
        <taxon>Mammalia</taxon>
        <taxon>Eutheria</taxon>
        <taxon>Laurasiatheria</taxon>
        <taxon>Chiroptera</taxon>
        <taxon>Yinpterochiroptera</taxon>
        <taxon>Pteropodoidea</taxon>
        <taxon>Pteropodidae</taxon>
        <taxon>Rousettinae</taxon>
        <taxon>Rousettus</taxon>
    </lineage>
</organism>
<feature type="region of interest" description="Disordered" evidence="1">
    <location>
        <begin position="1"/>
        <end position="61"/>
    </location>
</feature>
<evidence type="ECO:0000313" key="3">
    <source>
        <dbReference type="Proteomes" id="UP000593571"/>
    </source>
</evidence>
<keyword evidence="3" id="KW-1185">Reference proteome</keyword>
<comment type="caution">
    <text evidence="2">The sequence shown here is derived from an EMBL/GenBank/DDBJ whole genome shotgun (WGS) entry which is preliminary data.</text>
</comment>
<dbReference type="Proteomes" id="UP000593571">
    <property type="component" value="Unassembled WGS sequence"/>
</dbReference>
<dbReference type="AlphaFoldDB" id="A0A7J8ILS6"/>
<feature type="compositionally biased region" description="Low complexity" evidence="1">
    <location>
        <begin position="38"/>
        <end position="57"/>
    </location>
</feature>
<proteinExistence type="predicted"/>
<reference evidence="2 3" key="1">
    <citation type="journal article" date="2020" name="Nature">
        <title>Six reference-quality genomes reveal evolution of bat adaptations.</title>
        <authorList>
            <person name="Jebb D."/>
            <person name="Huang Z."/>
            <person name="Pippel M."/>
            <person name="Hughes G.M."/>
            <person name="Lavrichenko K."/>
            <person name="Devanna P."/>
            <person name="Winkler S."/>
            <person name="Jermiin L.S."/>
            <person name="Skirmuntt E.C."/>
            <person name="Katzourakis A."/>
            <person name="Burkitt-Gray L."/>
            <person name="Ray D.A."/>
            <person name="Sullivan K.A.M."/>
            <person name="Roscito J.G."/>
            <person name="Kirilenko B.M."/>
            <person name="Davalos L.M."/>
            <person name="Corthals A.P."/>
            <person name="Power M.L."/>
            <person name="Jones G."/>
            <person name="Ransome R.D."/>
            <person name="Dechmann D.K.N."/>
            <person name="Locatelli A.G."/>
            <person name="Puechmaille S.J."/>
            <person name="Fedrigo O."/>
            <person name="Jarvis E.D."/>
            <person name="Hiller M."/>
            <person name="Vernes S.C."/>
            <person name="Myers E.W."/>
            <person name="Teeling E.C."/>
        </authorList>
    </citation>
    <scope>NUCLEOTIDE SEQUENCE [LARGE SCALE GENOMIC DNA]</scope>
    <source>
        <strain evidence="2">MRouAeg1</strain>
        <tissue evidence="2">Muscle</tissue>
    </source>
</reference>
<gene>
    <name evidence="2" type="ORF">HJG63_010505</name>
</gene>
<evidence type="ECO:0000256" key="1">
    <source>
        <dbReference type="SAM" id="MobiDB-lite"/>
    </source>
</evidence>